<evidence type="ECO:0000256" key="1">
    <source>
        <dbReference type="SAM" id="MobiDB-lite"/>
    </source>
</evidence>
<keyword evidence="3" id="KW-0808">Transferase</keyword>
<dbReference type="GO" id="GO:0005524">
    <property type="term" value="F:ATP binding"/>
    <property type="evidence" value="ECO:0007669"/>
    <property type="project" value="InterPro"/>
</dbReference>
<dbReference type="InterPro" id="IPR051681">
    <property type="entry name" value="Ser/Thr_Kinases-Pseudokinases"/>
</dbReference>
<dbReference type="PROSITE" id="PS50011">
    <property type="entry name" value="PROTEIN_KINASE_DOM"/>
    <property type="match status" value="1"/>
</dbReference>
<dbReference type="PANTHER" id="PTHR44329">
    <property type="entry name" value="SERINE/THREONINE-PROTEIN KINASE TNNI3K-RELATED"/>
    <property type="match status" value="1"/>
</dbReference>
<evidence type="ECO:0000313" key="3">
    <source>
        <dbReference type="EMBL" id="CUA69954.1"/>
    </source>
</evidence>
<dbReference type="AlphaFoldDB" id="A0A0K6FV24"/>
<dbReference type="Pfam" id="PF07714">
    <property type="entry name" value="PK_Tyr_Ser-Thr"/>
    <property type="match status" value="1"/>
</dbReference>
<dbReference type="PANTHER" id="PTHR44329:SF214">
    <property type="entry name" value="PROTEIN KINASE DOMAIN-CONTAINING PROTEIN"/>
    <property type="match status" value="1"/>
</dbReference>
<evidence type="ECO:0000259" key="2">
    <source>
        <dbReference type="PROSITE" id="PS50011"/>
    </source>
</evidence>
<dbReference type="SMART" id="SM00220">
    <property type="entry name" value="S_TKc"/>
    <property type="match status" value="1"/>
</dbReference>
<organism evidence="3 4">
    <name type="scientific">Rhizoctonia solani</name>
    <dbReference type="NCBI Taxonomy" id="456999"/>
    <lineage>
        <taxon>Eukaryota</taxon>
        <taxon>Fungi</taxon>
        <taxon>Dikarya</taxon>
        <taxon>Basidiomycota</taxon>
        <taxon>Agaricomycotina</taxon>
        <taxon>Agaricomycetes</taxon>
        <taxon>Cantharellales</taxon>
        <taxon>Ceratobasidiaceae</taxon>
        <taxon>Rhizoctonia</taxon>
    </lineage>
</organism>
<dbReference type="SUPFAM" id="SSF56112">
    <property type="entry name" value="Protein kinase-like (PK-like)"/>
    <property type="match status" value="1"/>
</dbReference>
<dbReference type="InterPro" id="IPR000719">
    <property type="entry name" value="Prot_kinase_dom"/>
</dbReference>
<dbReference type="Proteomes" id="UP000044841">
    <property type="component" value="Unassembled WGS sequence"/>
</dbReference>
<feature type="domain" description="Protein kinase" evidence="2">
    <location>
        <begin position="341"/>
        <end position="615"/>
    </location>
</feature>
<keyword evidence="3" id="KW-0418">Kinase</keyword>
<feature type="compositionally biased region" description="Low complexity" evidence="1">
    <location>
        <begin position="195"/>
        <end position="208"/>
    </location>
</feature>
<accession>A0A0K6FV24</accession>
<name>A0A0K6FV24_9AGAM</name>
<proteinExistence type="predicted"/>
<keyword evidence="4" id="KW-1185">Reference proteome</keyword>
<dbReference type="Gene3D" id="1.10.510.10">
    <property type="entry name" value="Transferase(Phosphotransferase) domain 1"/>
    <property type="match status" value="1"/>
</dbReference>
<gene>
    <name evidence="3" type="ORF">RSOLAG22IIIB_08797</name>
</gene>
<dbReference type="InterPro" id="IPR008271">
    <property type="entry name" value="Ser/Thr_kinase_AS"/>
</dbReference>
<protein>
    <submittedName>
        <fullName evidence="3">Tyrosine-protein kinase JAK3</fullName>
    </submittedName>
</protein>
<dbReference type="GO" id="GO:0004674">
    <property type="term" value="F:protein serine/threonine kinase activity"/>
    <property type="evidence" value="ECO:0007669"/>
    <property type="project" value="TreeGrafter"/>
</dbReference>
<dbReference type="InterPro" id="IPR001245">
    <property type="entry name" value="Ser-Thr/Tyr_kinase_cat_dom"/>
</dbReference>
<dbReference type="InterPro" id="IPR011009">
    <property type="entry name" value="Kinase-like_dom_sf"/>
</dbReference>
<feature type="region of interest" description="Disordered" evidence="1">
    <location>
        <begin position="175"/>
        <end position="222"/>
    </location>
</feature>
<feature type="region of interest" description="Disordered" evidence="1">
    <location>
        <begin position="105"/>
        <end position="134"/>
    </location>
</feature>
<sequence length="621" mass="69075">MWDSIREYWTVSKVIARLQEESTKKRIRLWAEVDQYHSQDMELWETILDNDPLRREIELDVYRGCNITIPRLLPPGPGVLYSSTSEVSDWPDDWHSSELPVLPPAIPFTPKSRPVPRVGTDRRSASDGSAASHVSSVASIRDAIRWSPPQGFTARSARKRRSSVSNDFLTGPSSGFTFDDTYPPPFKRIRHGETGRSTGTLGGTSTTLDQGADAPTEHDQSYNYGDPPGYAMFALARQFNNSSPMRAFHPNHHGATMQHGVLVTTNEQPQNELTLSAEHTNRGQDVGIDSTLPNQNIPPDSSEQLALYETPISKKMTIPEVVSHLVAHGCQNLTDALNHDTFGQHPVSHGGFSDVYCGNLLDTTQVAVKALRISIQSMAENPKHLKHAARELHTWSKCKHPNVLQLLGFAVFRDRIAMVSPWMNQGNLHRYLERTTGVNRCNLCTQLCEGLSYLHQIEIIHGDLKGANVLISEDGTPVLADFGNSTHTNQSMKFTQTTSERSWTMRWSAPELIMGSGSQSKAADVYALAMTIYEIITATLPYNGKLEHTIIYLVTTKKEPPERPCTIPIDHEGGDKLWELLLCCWSFEPDARPGASEMATILKTITLDDLGHAMTSMTESP</sequence>
<dbReference type="PROSITE" id="PS00108">
    <property type="entry name" value="PROTEIN_KINASE_ST"/>
    <property type="match status" value="1"/>
</dbReference>
<reference evidence="3 4" key="1">
    <citation type="submission" date="2015-07" db="EMBL/GenBank/DDBJ databases">
        <authorList>
            <person name="Noorani M."/>
        </authorList>
    </citation>
    <scope>NUCLEOTIDE SEQUENCE [LARGE SCALE GENOMIC DNA]</scope>
    <source>
        <strain evidence="3">BBA 69670</strain>
    </source>
</reference>
<evidence type="ECO:0000313" key="4">
    <source>
        <dbReference type="Proteomes" id="UP000044841"/>
    </source>
</evidence>
<dbReference type="EMBL" id="CYGV01001035">
    <property type="protein sequence ID" value="CUA69954.1"/>
    <property type="molecule type" value="Genomic_DNA"/>
</dbReference>